<dbReference type="AlphaFoldDB" id="A0AAV1J269"/>
<accession>A0AAV1J269</accession>
<keyword evidence="4" id="KW-1185">Reference proteome</keyword>
<feature type="chain" id="PRO_5043337205" evidence="2">
    <location>
        <begin position="18"/>
        <end position="276"/>
    </location>
</feature>
<comment type="caution">
    <text evidence="3">The sequence shown here is derived from an EMBL/GenBank/DDBJ whole genome shotgun (WGS) entry which is preliminary data.</text>
</comment>
<dbReference type="EMBL" id="CAVLEF010000003">
    <property type="protein sequence ID" value="CAK1542626.1"/>
    <property type="molecule type" value="Genomic_DNA"/>
</dbReference>
<feature type="compositionally biased region" description="Basic and acidic residues" evidence="1">
    <location>
        <begin position="265"/>
        <end position="276"/>
    </location>
</feature>
<protein>
    <submittedName>
        <fullName evidence="3">Uncharacterized protein</fullName>
    </submittedName>
</protein>
<evidence type="ECO:0000313" key="3">
    <source>
        <dbReference type="EMBL" id="CAK1542626.1"/>
    </source>
</evidence>
<evidence type="ECO:0000256" key="2">
    <source>
        <dbReference type="SAM" id="SignalP"/>
    </source>
</evidence>
<dbReference type="Proteomes" id="UP001497472">
    <property type="component" value="Unassembled WGS sequence"/>
</dbReference>
<feature type="region of interest" description="Disordered" evidence="1">
    <location>
        <begin position="126"/>
        <end position="150"/>
    </location>
</feature>
<organism evidence="3 4">
    <name type="scientific">Leptosia nina</name>
    <dbReference type="NCBI Taxonomy" id="320188"/>
    <lineage>
        <taxon>Eukaryota</taxon>
        <taxon>Metazoa</taxon>
        <taxon>Ecdysozoa</taxon>
        <taxon>Arthropoda</taxon>
        <taxon>Hexapoda</taxon>
        <taxon>Insecta</taxon>
        <taxon>Pterygota</taxon>
        <taxon>Neoptera</taxon>
        <taxon>Endopterygota</taxon>
        <taxon>Lepidoptera</taxon>
        <taxon>Glossata</taxon>
        <taxon>Ditrysia</taxon>
        <taxon>Papilionoidea</taxon>
        <taxon>Pieridae</taxon>
        <taxon>Pierinae</taxon>
        <taxon>Leptosia</taxon>
    </lineage>
</organism>
<feature type="region of interest" description="Disordered" evidence="1">
    <location>
        <begin position="228"/>
        <end position="276"/>
    </location>
</feature>
<reference evidence="3 4" key="1">
    <citation type="submission" date="2023-11" db="EMBL/GenBank/DDBJ databases">
        <authorList>
            <person name="Okamura Y."/>
        </authorList>
    </citation>
    <scope>NUCLEOTIDE SEQUENCE [LARGE SCALE GENOMIC DNA]</scope>
</reference>
<feature type="signal peptide" evidence="2">
    <location>
        <begin position="1"/>
        <end position="17"/>
    </location>
</feature>
<keyword evidence="2" id="KW-0732">Signal</keyword>
<evidence type="ECO:0000313" key="4">
    <source>
        <dbReference type="Proteomes" id="UP001497472"/>
    </source>
</evidence>
<sequence length="276" mass="31500">MKLEVIFLLSMTLAIYASDSVLRKTNDGLQVKDSDKTHRNVHMPPKSIQFVITPKPTQQPLVSLYKAYVGKKPLMRKFVPTGARITEPPIEVTRRPIMKQRHLVVGSTTAKPQTKLDLHVTIRRRVNFRPNKTSNQPNEDKRQTSDGKVAKSRIAAVVDDNDYDNLRIVPSDLLFAKSQKVYTIVDPPNSNPKDANINSKNHFNEEKSALLDLNNEKLKPDTETNTVHLNNEHQSDHNGEKQDRKEFIFVNPKDPQNTKDNSVQKTEDMKESIMKS</sequence>
<feature type="compositionally biased region" description="Basic and acidic residues" evidence="1">
    <location>
        <begin position="138"/>
        <end position="149"/>
    </location>
</feature>
<evidence type="ECO:0000256" key="1">
    <source>
        <dbReference type="SAM" id="MobiDB-lite"/>
    </source>
</evidence>
<feature type="compositionally biased region" description="Basic and acidic residues" evidence="1">
    <location>
        <begin position="230"/>
        <end position="247"/>
    </location>
</feature>
<name>A0AAV1J269_9NEOP</name>
<gene>
    <name evidence="3" type="ORF">LNINA_LOCUS2503</name>
</gene>
<proteinExistence type="predicted"/>
<feature type="compositionally biased region" description="Polar residues" evidence="1">
    <location>
        <begin position="254"/>
        <end position="264"/>
    </location>
</feature>